<protein>
    <submittedName>
        <fullName evidence="9">Variant surface glycoprotein 1125.23</fullName>
    </submittedName>
</protein>
<evidence type="ECO:0000256" key="3">
    <source>
        <dbReference type="ARBA" id="ARBA00022475"/>
    </source>
</evidence>
<organism evidence="9">
    <name type="scientific">Trypanosoma brucei</name>
    <dbReference type="NCBI Taxonomy" id="5691"/>
    <lineage>
        <taxon>Eukaryota</taxon>
        <taxon>Discoba</taxon>
        <taxon>Euglenozoa</taxon>
        <taxon>Kinetoplastea</taxon>
        <taxon>Metakinetoplastina</taxon>
        <taxon>Trypanosomatida</taxon>
        <taxon>Trypanosomatidae</taxon>
        <taxon>Trypanosoma</taxon>
    </lineage>
</organism>
<evidence type="ECO:0000256" key="6">
    <source>
        <dbReference type="ARBA" id="ARBA00023180"/>
    </source>
</evidence>
<dbReference type="InterPro" id="IPR027446">
    <property type="entry name" value="VSG_C_dom_sf"/>
</dbReference>
<evidence type="ECO:0000256" key="4">
    <source>
        <dbReference type="ARBA" id="ARBA00022622"/>
    </source>
</evidence>
<accession>A0A1J0R421</accession>
<dbReference type="Gene3D" id="3.90.150.10">
    <property type="entry name" value="Variant Surface Glycoprotein, subunit A domain 1"/>
    <property type="match status" value="1"/>
</dbReference>
<evidence type="ECO:0000256" key="2">
    <source>
        <dbReference type="ARBA" id="ARBA00004609"/>
    </source>
</evidence>
<dbReference type="SUPFAM" id="SSF118251">
    <property type="entry name" value="Variant surface glycoprotein MITAT 1.2, VSG 221, C-terminal domain"/>
    <property type="match status" value="1"/>
</dbReference>
<dbReference type="EMBL" id="KX698620">
    <property type="protein sequence ID" value="APD72576.1"/>
    <property type="molecule type" value="Genomic_DNA"/>
</dbReference>
<feature type="domain" description="Trypanosome variant surface glycoprotein A-type N-terminal" evidence="8">
    <location>
        <begin position="19"/>
        <end position="390"/>
    </location>
</feature>
<evidence type="ECO:0000256" key="7">
    <source>
        <dbReference type="ARBA" id="ARBA00023288"/>
    </source>
</evidence>
<dbReference type="GO" id="GO:0005886">
    <property type="term" value="C:plasma membrane"/>
    <property type="evidence" value="ECO:0007669"/>
    <property type="project" value="UniProtKB-SubCell"/>
</dbReference>
<dbReference type="InterPro" id="IPR001812">
    <property type="entry name" value="Trypano_VSG_A_N_dom"/>
</dbReference>
<dbReference type="VEuPathDB" id="TriTrypDB:Tb927.11.20090"/>
<keyword evidence="4" id="KW-0336">GPI-anchor</keyword>
<evidence type="ECO:0000256" key="1">
    <source>
        <dbReference type="ARBA" id="ARBA00002523"/>
    </source>
</evidence>
<reference evidence="9" key="1">
    <citation type="submission" date="2016-08" db="EMBL/GenBank/DDBJ databases">
        <title>VSG repertoire of Trypanosoma brucei EATRO 1125.</title>
        <authorList>
            <person name="Cross G.A."/>
        </authorList>
    </citation>
    <scope>NUCLEOTIDE SEQUENCE</scope>
    <source>
        <strain evidence="9">EATRO 1125</strain>
    </source>
</reference>
<proteinExistence type="predicted"/>
<evidence type="ECO:0000313" key="9">
    <source>
        <dbReference type="EMBL" id="APD72576.1"/>
    </source>
</evidence>
<dbReference type="VEuPathDB" id="TriTrypDB:Tb427_000433300"/>
<dbReference type="SUPFAM" id="SSF58087">
    <property type="entry name" value="Variant surface glycoprotein (N-terminal domain)"/>
    <property type="match status" value="1"/>
</dbReference>
<keyword evidence="7" id="KW-0449">Lipoprotein</keyword>
<dbReference type="GO" id="GO:0042783">
    <property type="term" value="P:symbiont-mediated evasion of host immune response"/>
    <property type="evidence" value="ECO:0007669"/>
    <property type="project" value="InterPro"/>
</dbReference>
<dbReference type="Pfam" id="PF00913">
    <property type="entry name" value="Trypan_glycop"/>
    <property type="match status" value="1"/>
</dbReference>
<dbReference type="VEuPathDB" id="TriTrypDB:Tb1125.11.20090"/>
<keyword evidence="3" id="KW-1003">Cell membrane</keyword>
<comment type="subcellular location">
    <subcellularLocation>
        <location evidence="2">Cell membrane</location>
        <topology evidence="2">Lipid-anchor</topology>
        <topology evidence="2">GPI-anchor</topology>
    </subcellularLocation>
</comment>
<dbReference type="AlphaFoldDB" id="A0A1J0R421"/>
<dbReference type="GO" id="GO:0098552">
    <property type="term" value="C:side of membrane"/>
    <property type="evidence" value="ECO:0007669"/>
    <property type="project" value="UniProtKB-KW"/>
</dbReference>
<keyword evidence="5" id="KW-0472">Membrane</keyword>
<keyword evidence="6" id="KW-0325">Glycoprotein</keyword>
<comment type="function">
    <text evidence="1">VSG forms a coat on the surface of the parasite. The trypanosome evades the immune response of the host by expressing a series of antigenically distinct VSGs from an estimated 1000 VSG genes.</text>
</comment>
<evidence type="ECO:0000259" key="8">
    <source>
        <dbReference type="Pfam" id="PF00913"/>
    </source>
</evidence>
<sequence>MQPSAKVSQKKARPSLPALIITLAITQSPADGTTNAFKTSEIIKLCGVASGLHNAAGVALHKLKQNAKAAEAGIANANKLLVAAVRSGSKAEALVFAAGAVNARHCTEDALNKLARGLPAALAATVSTATQAGQITGLVELLQKVTANEANRKCISDSSGVVNTKAKELVDLGCPPTIIKALAEGEALTGTDITPTGFKRFGQGQTSLLVNDDTNCVFLKSGTGGGTELWKTGDRHQILSGLLTIEGAAATGAKAEIEQADKLGNNFKATGDADTAAKAIFDEVGKLVDIPSPECEADEGAQLLGVLEAAKLQPLVAKALIAGGNATAATANDEATKLINKVAKKETDQHAELNKLLKHIHANKLNGEKTETVTVDKLTSPTELAEALLFSVYDLKTKEQKKMICGPPASEPKTKADQIQTKECSDKKGTACTGECELDGEICKPKKKLDGVDGKTVATNNTGSNSFVINKAPLWLAVLLF</sequence>
<dbReference type="Gene3D" id="1.10.470.10">
    <property type="entry name" value="Variant Surface Glycoprotein, subunit A, domain 2"/>
    <property type="match status" value="1"/>
</dbReference>
<evidence type="ECO:0000256" key="5">
    <source>
        <dbReference type="ARBA" id="ARBA00023136"/>
    </source>
</evidence>
<name>A0A1J0R421_9TRYP</name>